<dbReference type="Proteomes" id="UP000786875">
    <property type="component" value="Unassembled WGS sequence"/>
</dbReference>
<name>A0ABS5T5R1_9GAMM</name>
<gene>
    <name evidence="2" type="ORF">HGT73_05270</name>
</gene>
<evidence type="ECO:0000313" key="3">
    <source>
        <dbReference type="Proteomes" id="UP000786875"/>
    </source>
</evidence>
<keyword evidence="3" id="KW-1185">Reference proteome</keyword>
<dbReference type="EMBL" id="JABBFO010000003">
    <property type="protein sequence ID" value="MBT0726797.1"/>
    <property type="molecule type" value="Genomic_DNA"/>
</dbReference>
<comment type="caution">
    <text evidence="2">The sequence shown here is derived from an EMBL/GenBank/DDBJ whole genome shotgun (WGS) entry which is preliminary data.</text>
</comment>
<dbReference type="RefSeq" id="WP_214212617.1">
    <property type="nucleotide sequence ID" value="NZ_JABBFO010000003.1"/>
</dbReference>
<dbReference type="PANTHER" id="PTHR43236:SF2">
    <property type="entry name" value="BLL0069 PROTEIN"/>
    <property type="match status" value="1"/>
</dbReference>
<dbReference type="PANTHER" id="PTHR43236">
    <property type="entry name" value="ANTITOXIN HIGA1"/>
    <property type="match status" value="1"/>
</dbReference>
<feature type="domain" description="IrrE N-terminal-like" evidence="1">
    <location>
        <begin position="169"/>
        <end position="289"/>
    </location>
</feature>
<reference evidence="2 3" key="1">
    <citation type="submission" date="2020-04" db="EMBL/GenBank/DDBJ databases">
        <title>Genome sequencing of Rosenbergiella species.</title>
        <authorList>
            <person name="Alvarez-Perez S."/>
            <person name="Lievens B."/>
        </authorList>
    </citation>
    <scope>NUCLEOTIDE SEQUENCE [LARGE SCALE GENOMIC DNA]</scope>
    <source>
        <strain evidence="2 3">CdVSA20.1</strain>
    </source>
</reference>
<dbReference type="Gene3D" id="1.10.10.2910">
    <property type="match status" value="1"/>
</dbReference>
<proteinExistence type="predicted"/>
<organism evidence="2 3">
    <name type="scientific">Rosenbergiella australiborealis</name>
    <dbReference type="NCBI Taxonomy" id="1544696"/>
    <lineage>
        <taxon>Bacteria</taxon>
        <taxon>Pseudomonadati</taxon>
        <taxon>Pseudomonadota</taxon>
        <taxon>Gammaproteobacteria</taxon>
        <taxon>Enterobacterales</taxon>
        <taxon>Erwiniaceae</taxon>
        <taxon>Rosenbergiella</taxon>
    </lineage>
</organism>
<dbReference type="InterPro" id="IPR052345">
    <property type="entry name" value="Rad_response_metalloprotease"/>
</dbReference>
<accession>A0ABS5T5R1</accession>
<evidence type="ECO:0000313" key="2">
    <source>
        <dbReference type="EMBL" id="MBT0726797.1"/>
    </source>
</evidence>
<dbReference type="InterPro" id="IPR010359">
    <property type="entry name" value="IrrE_HExxH"/>
</dbReference>
<sequence>MAAIEYQLSRKMIDWIANSQGISLETLADKVMPKKHNKFFEGVVNKSGAEKLAKIGGIPFGFLFLDTPPANVKPKIPDLRQSVDSIALSRNFFDVYHDIEYKLDWYKDYLKEIGRDEPLNFIGKFKFTNNLSHEDVANDIVETIRFNVSDEIKNVTVDSYFSRASKLIENVGILVFKNGVVGNNNSRKLNTDEFRGFCISDAIAPIIFVNGSDAMSAQVFTLFHEIAHLWLGVDGVSGWDTEKRIEAFCNKVSAEILMPKNRFLLAWEQASSDNDYYRVKEVSRAFKVSDYAGCVRAVQLKLVEGSLLAKIKSEADNKKNRESSGGSFFNTMPVRNSHKLTNIIVSKAMSQQLPLREAGVLLNVKADTIVEYHKNRESL</sequence>
<dbReference type="Pfam" id="PF06114">
    <property type="entry name" value="Peptidase_M78"/>
    <property type="match status" value="1"/>
</dbReference>
<protein>
    <submittedName>
        <fullName evidence="2">ImmA/IrrE family metallo-endopeptidase</fullName>
    </submittedName>
</protein>
<evidence type="ECO:0000259" key="1">
    <source>
        <dbReference type="Pfam" id="PF06114"/>
    </source>
</evidence>